<dbReference type="RefSeq" id="WP_135872386.1">
    <property type="nucleotide sequence ID" value="NZ_SRSC01000004.1"/>
</dbReference>
<dbReference type="GO" id="GO:0002953">
    <property type="term" value="F:5'-deoxynucleotidase activity"/>
    <property type="evidence" value="ECO:0007669"/>
    <property type="project" value="InterPro"/>
</dbReference>
<feature type="domain" description="HD" evidence="3">
    <location>
        <begin position="11"/>
        <end position="174"/>
    </location>
</feature>
<dbReference type="InterPro" id="IPR006674">
    <property type="entry name" value="HD_domain"/>
</dbReference>
<dbReference type="Pfam" id="PF13023">
    <property type="entry name" value="HD_3"/>
    <property type="match status" value="1"/>
</dbReference>
<comment type="caution">
    <text evidence="4">The sequence shown here is derived from an EMBL/GenBank/DDBJ whole genome shotgun (WGS) entry which is preliminary data.</text>
</comment>
<dbReference type="Proteomes" id="UP000306416">
    <property type="component" value="Unassembled WGS sequence"/>
</dbReference>
<name>A0A4S1CD17_9BACT</name>
<dbReference type="GO" id="GO:0005737">
    <property type="term" value="C:cytoplasm"/>
    <property type="evidence" value="ECO:0007669"/>
    <property type="project" value="TreeGrafter"/>
</dbReference>
<evidence type="ECO:0000259" key="3">
    <source>
        <dbReference type="Pfam" id="PF13023"/>
    </source>
</evidence>
<evidence type="ECO:0000256" key="2">
    <source>
        <dbReference type="ARBA" id="ARBA00022801"/>
    </source>
</evidence>
<keyword evidence="2" id="KW-0378">Hydrolase</keyword>
<dbReference type="GO" id="GO:0046872">
    <property type="term" value="F:metal ion binding"/>
    <property type="evidence" value="ECO:0007669"/>
    <property type="project" value="UniProtKB-KW"/>
</dbReference>
<dbReference type="EMBL" id="SRSC01000004">
    <property type="protein sequence ID" value="TGU70930.1"/>
    <property type="molecule type" value="Genomic_DNA"/>
</dbReference>
<dbReference type="PANTHER" id="PTHR11845">
    <property type="entry name" value="5'-DEOXYNUCLEOTIDASE HDDC2"/>
    <property type="match status" value="1"/>
</dbReference>
<proteinExistence type="predicted"/>
<dbReference type="InterPro" id="IPR039356">
    <property type="entry name" value="YfbR/HDDC2"/>
</dbReference>
<organism evidence="4 5">
    <name type="scientific">Geomonas terrae</name>
    <dbReference type="NCBI Taxonomy" id="2562681"/>
    <lineage>
        <taxon>Bacteria</taxon>
        <taxon>Pseudomonadati</taxon>
        <taxon>Thermodesulfobacteriota</taxon>
        <taxon>Desulfuromonadia</taxon>
        <taxon>Geobacterales</taxon>
        <taxon>Geobacteraceae</taxon>
        <taxon>Geomonas</taxon>
    </lineage>
</organism>
<gene>
    <name evidence="4" type="ORF">E4633_17260</name>
</gene>
<sequence length="194" mass="22171">MSRTVDFILELDKLKSVTRKNRSKGSDRYENSAEHSWHIAMMAYSLQPYATTVLDMHRVVGMLLVHDVGEIDTGDTIVYATEGWEERKAAELEAVRRIFGMVQEPQRSFFLALWLEFEEAVTPEARFAHAADRAIPALLNLANEGQSWRENGISYQRVIGRIGPPIEAGCPALWEYLRGRLAEENEKGWFGEDR</sequence>
<dbReference type="PANTHER" id="PTHR11845:SF13">
    <property type="entry name" value="5'-DEOXYNUCLEOTIDASE HDDC2"/>
    <property type="match status" value="1"/>
</dbReference>
<evidence type="ECO:0000313" key="5">
    <source>
        <dbReference type="Proteomes" id="UP000306416"/>
    </source>
</evidence>
<keyword evidence="5" id="KW-1185">Reference proteome</keyword>
<reference evidence="4 5" key="1">
    <citation type="submission" date="2019-04" db="EMBL/GenBank/DDBJ databases">
        <title>Geobacter oryzae sp. nov., ferric-reducing bacteria isolated from paddy soil.</title>
        <authorList>
            <person name="Xu Z."/>
            <person name="Masuda Y."/>
            <person name="Itoh H."/>
            <person name="Senoo K."/>
        </authorList>
    </citation>
    <scope>NUCLEOTIDE SEQUENCE [LARGE SCALE GENOMIC DNA]</scope>
    <source>
        <strain evidence="4 5">Red111</strain>
    </source>
</reference>
<accession>A0A4S1CD17</accession>
<evidence type="ECO:0000313" key="4">
    <source>
        <dbReference type="EMBL" id="TGU70930.1"/>
    </source>
</evidence>
<keyword evidence="1" id="KW-0479">Metal-binding</keyword>
<protein>
    <submittedName>
        <fullName evidence="4">HD domain-containing protein</fullName>
    </submittedName>
</protein>
<dbReference type="Gene3D" id="1.10.3210.10">
    <property type="entry name" value="Hypothetical protein af1432"/>
    <property type="match status" value="1"/>
</dbReference>
<evidence type="ECO:0000256" key="1">
    <source>
        <dbReference type="ARBA" id="ARBA00022723"/>
    </source>
</evidence>
<dbReference type="AlphaFoldDB" id="A0A4S1CD17"/>
<dbReference type="SUPFAM" id="SSF109604">
    <property type="entry name" value="HD-domain/PDEase-like"/>
    <property type="match status" value="1"/>
</dbReference>